<dbReference type="EMBL" id="FOCV01000050">
    <property type="protein sequence ID" value="SEP20936.1"/>
    <property type="molecule type" value="Genomic_DNA"/>
</dbReference>
<dbReference type="InterPro" id="IPR002347">
    <property type="entry name" value="SDR_fam"/>
</dbReference>
<dbReference type="PANTHER" id="PTHR43245">
    <property type="entry name" value="BIFUNCTIONAL POLYMYXIN RESISTANCE PROTEIN ARNA"/>
    <property type="match status" value="1"/>
</dbReference>
<dbReference type="PANTHER" id="PTHR43245:SF53">
    <property type="entry name" value="EPIMERASE-RELATED"/>
    <property type="match status" value="1"/>
</dbReference>
<sequence>MPRVLLVGGSGFIGRRAAQALLSLDATPRIFDLPDSLQRMPVLPGCETIEGDVTDQRSLALASEGVDGIIHLAGMMTLACERNPRRAIELNVQGSLNVFEAARAAGASVAYLSSAGVFGPSDAVHPQPLTLYGVTKLAVEGIARVYAADYAIASVGLRPYVVYGPGESSGIAAGPSIAIAASLRQEAATIRFSGRVGFVYVDDVARLLAAATTRPIQGATVLTMAGDPREMVEFKAALADRTGWTKIDIEGPPLRIPSDLMSDPVPPWLGNHSPTSIEDGIEASIAALRDRNAPETCEPAGKRATALK</sequence>
<name>A0A1H8VZX9_9HYPH</name>
<keyword evidence="5" id="KW-1185">Reference proteome</keyword>
<evidence type="ECO:0000259" key="1">
    <source>
        <dbReference type="Pfam" id="PF01370"/>
    </source>
</evidence>
<dbReference type="InterPro" id="IPR036291">
    <property type="entry name" value="NAD(P)-bd_dom_sf"/>
</dbReference>
<feature type="domain" description="NAD-dependent epimerase/dehydratase" evidence="1">
    <location>
        <begin position="4"/>
        <end position="216"/>
    </location>
</feature>
<dbReference type="InterPro" id="IPR050177">
    <property type="entry name" value="Lipid_A_modif_metabolic_enz"/>
</dbReference>
<evidence type="ECO:0000313" key="2">
    <source>
        <dbReference type="EMBL" id="SEI20045.1"/>
    </source>
</evidence>
<dbReference type="InterPro" id="IPR001509">
    <property type="entry name" value="Epimerase_deHydtase"/>
</dbReference>
<dbReference type="STRING" id="501024.RTCCBAU85039_6303"/>
<proteinExistence type="predicted"/>
<dbReference type="EMBL" id="FNXB01000064">
    <property type="protein sequence ID" value="SEI20045.1"/>
    <property type="molecule type" value="Genomic_DNA"/>
</dbReference>
<protein>
    <submittedName>
        <fullName evidence="2">Cholesterol dehydrogenase</fullName>
    </submittedName>
    <submittedName>
        <fullName evidence="3">Nucleoside-diphosphate-sugar epimerase</fullName>
    </submittedName>
</protein>
<dbReference type="SUPFAM" id="SSF51735">
    <property type="entry name" value="NAD(P)-binding Rossmann-fold domains"/>
    <property type="match status" value="1"/>
</dbReference>
<evidence type="ECO:0000313" key="5">
    <source>
        <dbReference type="Proteomes" id="UP000198939"/>
    </source>
</evidence>
<evidence type="ECO:0000313" key="4">
    <source>
        <dbReference type="Proteomes" id="UP000183063"/>
    </source>
</evidence>
<dbReference type="AlphaFoldDB" id="A0A1H8VZX9"/>
<dbReference type="PRINTS" id="PR00081">
    <property type="entry name" value="GDHRDH"/>
</dbReference>
<dbReference type="Proteomes" id="UP000198939">
    <property type="component" value="Unassembled WGS sequence"/>
</dbReference>
<gene>
    <name evidence="2" type="ORF">RTCCBAU85039_6303</name>
    <name evidence="3" type="ORF">SAMN05216228_105015</name>
</gene>
<dbReference type="Pfam" id="PF01370">
    <property type="entry name" value="Epimerase"/>
    <property type="match status" value="1"/>
</dbReference>
<dbReference type="RefSeq" id="WP_072381590.1">
    <property type="nucleotide sequence ID" value="NZ_FNXB01000064.1"/>
</dbReference>
<reference evidence="3 5" key="3">
    <citation type="submission" date="2016-10" db="EMBL/GenBank/DDBJ databases">
        <authorList>
            <person name="Varghese N."/>
            <person name="Submissions S."/>
        </authorList>
    </citation>
    <scope>NUCLEOTIDE SEQUENCE [LARGE SCALE GENOMIC DNA]</scope>
    <source>
        <strain evidence="3 5">CGMCC 1.7071</strain>
    </source>
</reference>
<dbReference type="Proteomes" id="UP000183063">
    <property type="component" value="Unassembled WGS sequence"/>
</dbReference>
<reference evidence="2" key="2">
    <citation type="submission" date="2016-10" db="EMBL/GenBank/DDBJ databases">
        <authorList>
            <person name="de Groot N.N."/>
        </authorList>
    </citation>
    <scope>NUCLEOTIDE SEQUENCE [LARGE SCALE GENOMIC DNA]</scope>
    <source>
        <strain evidence="2">CCBAU85039</strain>
    </source>
</reference>
<accession>A0A1H8VZX9</accession>
<reference evidence="4" key="1">
    <citation type="submission" date="2016-10" db="EMBL/GenBank/DDBJ databases">
        <authorList>
            <person name="Wibberg D."/>
        </authorList>
    </citation>
    <scope>NUCLEOTIDE SEQUENCE [LARGE SCALE GENOMIC DNA]</scope>
</reference>
<evidence type="ECO:0000313" key="3">
    <source>
        <dbReference type="EMBL" id="SEP20936.1"/>
    </source>
</evidence>
<dbReference type="OrthoDB" id="9771073at2"/>
<organism evidence="2 4">
    <name type="scientific">Rhizobium tibeticum</name>
    <dbReference type="NCBI Taxonomy" id="501024"/>
    <lineage>
        <taxon>Bacteria</taxon>
        <taxon>Pseudomonadati</taxon>
        <taxon>Pseudomonadota</taxon>
        <taxon>Alphaproteobacteria</taxon>
        <taxon>Hyphomicrobiales</taxon>
        <taxon>Rhizobiaceae</taxon>
        <taxon>Rhizobium/Agrobacterium group</taxon>
        <taxon>Rhizobium</taxon>
    </lineage>
</organism>
<dbReference type="Gene3D" id="3.40.50.720">
    <property type="entry name" value="NAD(P)-binding Rossmann-like Domain"/>
    <property type="match status" value="1"/>
</dbReference>